<evidence type="ECO:0000313" key="7">
    <source>
        <dbReference type="Proteomes" id="UP000092443"/>
    </source>
</evidence>
<dbReference type="InterPro" id="IPR036443">
    <property type="entry name" value="Znf_RanBP2_sf"/>
</dbReference>
<evidence type="ECO:0000256" key="4">
    <source>
        <dbReference type="PROSITE-ProRule" id="PRU00322"/>
    </source>
</evidence>
<dbReference type="Gene3D" id="4.10.1060.10">
    <property type="entry name" value="Zinc finger, RanBP2-type"/>
    <property type="match status" value="1"/>
</dbReference>
<dbReference type="KEGG" id="gfs:119638566"/>
<dbReference type="PROSITE" id="PS01358">
    <property type="entry name" value="ZF_RANBP2_1"/>
    <property type="match status" value="1"/>
</dbReference>
<feature type="region of interest" description="Disordered" evidence="5">
    <location>
        <begin position="90"/>
        <end position="140"/>
    </location>
</feature>
<feature type="region of interest" description="Disordered" evidence="5">
    <location>
        <begin position="365"/>
        <end position="397"/>
    </location>
</feature>
<evidence type="ECO:0000259" key="6">
    <source>
        <dbReference type="PROSITE" id="PS50199"/>
    </source>
</evidence>
<feature type="region of interest" description="Disordered" evidence="5">
    <location>
        <begin position="645"/>
        <end position="666"/>
    </location>
</feature>
<dbReference type="GeneID" id="119638566"/>
<keyword evidence="1" id="KW-0479">Metal-binding</keyword>
<feature type="region of interest" description="Disordered" evidence="5">
    <location>
        <begin position="290"/>
        <end position="347"/>
    </location>
</feature>
<dbReference type="SMART" id="SM00547">
    <property type="entry name" value="ZnF_RBZ"/>
    <property type="match status" value="1"/>
</dbReference>
<dbReference type="InterPro" id="IPR001876">
    <property type="entry name" value="Znf_RanBP2"/>
</dbReference>
<organism evidence="7 8">
    <name type="scientific">Glossina fuscipes</name>
    <dbReference type="NCBI Taxonomy" id="7396"/>
    <lineage>
        <taxon>Eukaryota</taxon>
        <taxon>Metazoa</taxon>
        <taxon>Ecdysozoa</taxon>
        <taxon>Arthropoda</taxon>
        <taxon>Hexapoda</taxon>
        <taxon>Insecta</taxon>
        <taxon>Pterygota</taxon>
        <taxon>Neoptera</taxon>
        <taxon>Endopterygota</taxon>
        <taxon>Diptera</taxon>
        <taxon>Brachycera</taxon>
        <taxon>Muscomorpha</taxon>
        <taxon>Hippoboscoidea</taxon>
        <taxon>Glossinidae</taxon>
        <taxon>Glossina</taxon>
    </lineage>
</organism>
<dbReference type="Proteomes" id="UP000092443">
    <property type="component" value="Unplaced"/>
</dbReference>
<dbReference type="SUPFAM" id="SSF90209">
    <property type="entry name" value="Ran binding protein zinc finger-like"/>
    <property type="match status" value="1"/>
</dbReference>
<accession>A0A9C6DL84</accession>
<evidence type="ECO:0000256" key="1">
    <source>
        <dbReference type="ARBA" id="ARBA00022723"/>
    </source>
</evidence>
<protein>
    <submittedName>
        <fullName evidence="8">Nuclear pore complex protein Nup153-like</fullName>
    </submittedName>
</protein>
<reference evidence="8" key="1">
    <citation type="submission" date="2025-08" db="UniProtKB">
        <authorList>
            <consortium name="RefSeq"/>
        </authorList>
    </citation>
    <scope>IDENTIFICATION</scope>
    <source>
        <tissue evidence="8">Whole body pupa</tissue>
    </source>
</reference>
<feature type="compositionally biased region" description="Polar residues" evidence="5">
    <location>
        <begin position="385"/>
        <end position="397"/>
    </location>
</feature>
<dbReference type="PROSITE" id="PS50199">
    <property type="entry name" value="ZF_RANBP2_2"/>
    <property type="match status" value="1"/>
</dbReference>
<keyword evidence="7" id="KW-1185">Reference proteome</keyword>
<keyword evidence="3" id="KW-0862">Zinc</keyword>
<evidence type="ECO:0000313" key="8">
    <source>
        <dbReference type="RefSeq" id="XP_037891361.1"/>
    </source>
</evidence>
<proteinExistence type="predicted"/>
<name>A0A9C6DL84_9MUSC</name>
<dbReference type="RefSeq" id="XP_037891361.1">
    <property type="nucleotide sequence ID" value="XM_038035433.1"/>
</dbReference>
<evidence type="ECO:0000256" key="2">
    <source>
        <dbReference type="ARBA" id="ARBA00022771"/>
    </source>
</evidence>
<feature type="compositionally biased region" description="Basic and acidic residues" evidence="5">
    <location>
        <begin position="322"/>
        <end position="347"/>
    </location>
</feature>
<keyword evidence="2 4" id="KW-0863">Zinc-finger</keyword>
<feature type="compositionally biased region" description="Polar residues" evidence="5">
    <location>
        <begin position="123"/>
        <end position="132"/>
    </location>
</feature>
<sequence length="1111" mass="121943">MPEHPLYGESIRRNEATENSGVDDAIDINDNSFIGIVKSRIARILPNRITKWFSKSAKAQKRRHRLSEVDNEDCIEDTNEYLQSKYEECHDRNRWDRQDENSEEDRPNDKSHNSGEKFHKRNLNSFQTTTPEQPAKRSRIASTQNISLMASNRSLIALTSPKSSSKCRSCNGGAWLRSSGQRGYTQQIGSKQCYDFMVSKLNVKTNIEDIVSTPIELWKDVSSGKSGELNISQINSRRTLSVPPTASNFEGADNFATISSLSLSSVKQGVSTDVEAETVSCCIEDINQSRKQSGFSKDEEGDGEISKVRRGDANQSMATTETHSEKDESGIENVSRDTTVDTAGKETEKIYQQRKIGLYDMIPVSGTRQGSRSSFHRERHKSLSAEANIQGSISDDTSKTSTLLLSCETRNQLNAWNSGSTSTIRNRRSPNILSPFYEGKTTYGGAAAYHKIDNSIGVRPVPKTRAVKRPFLTLSNLSLSNISLAATGRKRDKSSTPRGTKRILHLINDFSTPSGKAKNFVRNVNPSNQLVAETPSSSVNLLMMKPVPQSDIQLAVSPSSTTTKQQTVAAATTVLAQNEQAVRTLTNLAASEALLGTFTTKHTTNFLFSPPQTHTDIPPLYTQNIKLKQQHYEFSSPIYLQQSCKSKSPTGNLDHKIGTQPKSGSFSETLNKELLTSSKSKADASKTTLDGTFQFRKSEDERKCNVCRVCKNSEAVKCSACEITKKFEKQQTCLERMVRNNEESSECVECETTKKVSSSTCILMADNGFGDMSKSKSNIWKCDQCLVDGQNKKPGHNEKFGSGGGSVASTSDFKFARLARKLIDVNHTTATTSNCTASAPPNSRLKLLPAQETASKWECEVCMSRNDVNRIKCICCEQPKLRSIFANAFANNAEKFTFVGSVGKFSFGSLPSNTSKNTNESKQATTALTTTDTLAIKSTLSAVDFGTQSSASTCDSGTFTENSSDSINKGSCNGTTRIQQGNVPTSVTSGFAFKRNSETILSTSDATTTTSVSFPSMAEQATNSQITSQAIFVDPAVQSSIDSLFFTSFNTGATVTQQSVYNFTGSSESMLTTKPHFNGDSTSTSRNIFMPASMPGDRLARKRRRKIRRIK</sequence>
<evidence type="ECO:0000256" key="5">
    <source>
        <dbReference type="SAM" id="MobiDB-lite"/>
    </source>
</evidence>
<evidence type="ECO:0000256" key="3">
    <source>
        <dbReference type="ARBA" id="ARBA00022833"/>
    </source>
</evidence>
<dbReference type="GO" id="GO:0008270">
    <property type="term" value="F:zinc ion binding"/>
    <property type="evidence" value="ECO:0007669"/>
    <property type="project" value="UniProtKB-KW"/>
</dbReference>
<dbReference type="AlphaFoldDB" id="A0A9C6DL84"/>
<feature type="compositionally biased region" description="Basic and acidic residues" evidence="5">
    <location>
        <begin position="90"/>
        <end position="117"/>
    </location>
</feature>
<gene>
    <name evidence="8" type="primary">LOC119638566</name>
</gene>
<feature type="domain" description="RanBP2-type" evidence="6">
    <location>
        <begin position="853"/>
        <end position="882"/>
    </location>
</feature>